<keyword evidence="4" id="KW-0645">Protease</keyword>
<evidence type="ECO:0000256" key="2">
    <source>
        <dbReference type="ARBA" id="ARBA00022801"/>
    </source>
</evidence>
<evidence type="ECO:0000313" key="4">
    <source>
        <dbReference type="EMBL" id="GLY77165.1"/>
    </source>
</evidence>
<protein>
    <submittedName>
        <fullName evidence="4">D-alanyl-D-alanine carboxypeptidase DacC</fullName>
    </submittedName>
</protein>
<dbReference type="RefSeq" id="WP_285626331.1">
    <property type="nucleotide sequence ID" value="NZ_BSTJ01000007.1"/>
</dbReference>
<feature type="signal peptide" evidence="3">
    <location>
        <begin position="1"/>
        <end position="27"/>
    </location>
</feature>
<evidence type="ECO:0000256" key="3">
    <source>
        <dbReference type="SAM" id="SignalP"/>
    </source>
</evidence>
<dbReference type="InterPro" id="IPR012338">
    <property type="entry name" value="Beta-lactam/transpept-like"/>
</dbReference>
<dbReference type="Proteomes" id="UP001165135">
    <property type="component" value="Unassembled WGS sequence"/>
</dbReference>
<dbReference type="Pfam" id="PF02113">
    <property type="entry name" value="Peptidase_S13"/>
    <property type="match status" value="1"/>
</dbReference>
<evidence type="ECO:0000256" key="1">
    <source>
        <dbReference type="ARBA" id="ARBA00006096"/>
    </source>
</evidence>
<keyword evidence="2" id="KW-0378">Hydrolase</keyword>
<dbReference type="SUPFAM" id="SSF56601">
    <property type="entry name" value="beta-lactamase/transpeptidase-like"/>
    <property type="match status" value="1"/>
</dbReference>
<dbReference type="PANTHER" id="PTHR30023">
    <property type="entry name" value="D-ALANYL-D-ALANINE CARBOXYPEPTIDASE"/>
    <property type="match status" value="1"/>
</dbReference>
<organism evidence="4 5">
    <name type="scientific">Actinoallomurus iriomotensis</name>
    <dbReference type="NCBI Taxonomy" id="478107"/>
    <lineage>
        <taxon>Bacteria</taxon>
        <taxon>Bacillati</taxon>
        <taxon>Actinomycetota</taxon>
        <taxon>Actinomycetes</taxon>
        <taxon>Streptosporangiales</taxon>
        <taxon>Thermomonosporaceae</taxon>
        <taxon>Actinoallomurus</taxon>
    </lineage>
</organism>
<dbReference type="EMBL" id="BSTJ01000007">
    <property type="protein sequence ID" value="GLY77165.1"/>
    <property type="molecule type" value="Genomic_DNA"/>
</dbReference>
<proteinExistence type="inferred from homology"/>
<gene>
    <name evidence="4" type="primary">dacC</name>
    <name evidence="4" type="ORF">Airi01_054320</name>
</gene>
<dbReference type="PRINTS" id="PR00922">
    <property type="entry name" value="DADACBPTASE3"/>
</dbReference>
<feature type="chain" id="PRO_5040804888" evidence="3">
    <location>
        <begin position="28"/>
        <end position="508"/>
    </location>
</feature>
<name>A0A9W6VR05_9ACTN</name>
<dbReference type="InterPro" id="IPR000667">
    <property type="entry name" value="Peptidase_S13"/>
</dbReference>
<dbReference type="AlphaFoldDB" id="A0A9W6VR05"/>
<keyword evidence="3" id="KW-0732">Signal</keyword>
<dbReference type="Gene3D" id="3.50.80.20">
    <property type="entry name" value="D-Ala-D-Ala carboxypeptidase C, peptidase S13"/>
    <property type="match status" value="1"/>
</dbReference>
<dbReference type="NCBIfam" id="TIGR00666">
    <property type="entry name" value="PBP4"/>
    <property type="match status" value="1"/>
</dbReference>
<dbReference type="GO" id="GO:0000270">
    <property type="term" value="P:peptidoglycan metabolic process"/>
    <property type="evidence" value="ECO:0007669"/>
    <property type="project" value="TreeGrafter"/>
</dbReference>
<comment type="similarity">
    <text evidence="1">Belongs to the peptidase S13 family.</text>
</comment>
<reference evidence="4" key="1">
    <citation type="submission" date="2023-03" db="EMBL/GenBank/DDBJ databases">
        <title>Actinoallomurus iriomotensis NBRC 103681.</title>
        <authorList>
            <person name="Ichikawa N."/>
            <person name="Sato H."/>
            <person name="Tonouchi N."/>
        </authorList>
    </citation>
    <scope>NUCLEOTIDE SEQUENCE</scope>
    <source>
        <strain evidence="4">NBRC 103681</strain>
    </source>
</reference>
<comment type="caution">
    <text evidence="4">The sequence shown here is derived from an EMBL/GenBank/DDBJ whole genome shotgun (WGS) entry which is preliminary data.</text>
</comment>
<sequence>MRKLVKRGLTLTLAGVLVSASPAAAGAATGTARPSSDDLKTDLDQILSDSRLNGASVGLIVRDAQSGAVLYDHDSSTQETPGSNNKLQTSTAAFGLLGSDYRFHTKVAVGNGNLYLKGTGDPTMRAQEYDALAAAVAAKGVTKVSGNLVADDTWFDAERTRPDWDPSDLPYSYAAGISALTVAPDDVYDIGSIGVDITPGAAGEPVKVAVSPPTSVIKIDNEAVTGAAGSASTLSVDRVNGTNVVKVTGSYPAGGAESDHLTTAPDPTMYAADVFRDALEAHGVEVDGTITEAATPSTAKVLTDRASIPLSQIAVPWLKLSNNPITETVVKAIGRKVSGKGTWDAGLAGVTAYLKNHGVDTSQIKLTDGSGLAATNKTTPQQITNVLRSARSQSWFDTWYNALPIAGEPDPLVGGTLASRMTGTPAAGNLHGKTGTLTGVSALSGYVTDPNGEKLVFSSMFNGYQGGAPKDIEDKIAVRLAGGPTAAVNAVRRAPSGQNLECSWTRSC</sequence>
<accession>A0A9W6VR05</accession>
<dbReference type="GO" id="GO:0006508">
    <property type="term" value="P:proteolysis"/>
    <property type="evidence" value="ECO:0007669"/>
    <property type="project" value="InterPro"/>
</dbReference>
<dbReference type="Gene3D" id="3.40.710.10">
    <property type="entry name" value="DD-peptidase/beta-lactamase superfamily"/>
    <property type="match status" value="1"/>
</dbReference>
<dbReference type="PANTHER" id="PTHR30023:SF0">
    <property type="entry name" value="PENICILLIN-SENSITIVE CARBOXYPEPTIDASE A"/>
    <property type="match status" value="1"/>
</dbReference>
<dbReference type="GO" id="GO:0004185">
    <property type="term" value="F:serine-type carboxypeptidase activity"/>
    <property type="evidence" value="ECO:0007669"/>
    <property type="project" value="InterPro"/>
</dbReference>
<evidence type="ECO:0000313" key="5">
    <source>
        <dbReference type="Proteomes" id="UP001165135"/>
    </source>
</evidence>
<keyword evidence="4" id="KW-0121">Carboxypeptidase</keyword>